<gene>
    <name evidence="7" type="primary">pepA</name>
    <name evidence="9" type="ORF">HMPREF1705_04601</name>
</gene>
<proteinExistence type="inferred from homology"/>
<dbReference type="PANTHER" id="PTHR11963">
    <property type="entry name" value="LEUCINE AMINOPEPTIDASE-RELATED"/>
    <property type="match status" value="1"/>
</dbReference>
<dbReference type="GO" id="GO:0005737">
    <property type="term" value="C:cytoplasm"/>
    <property type="evidence" value="ECO:0007669"/>
    <property type="project" value="UniProtKB-SubCell"/>
</dbReference>
<dbReference type="InterPro" id="IPR008283">
    <property type="entry name" value="Peptidase_M17_N"/>
</dbReference>
<dbReference type="HAMAP" id="MF_00181">
    <property type="entry name" value="Cytosol_peptidase_M17"/>
    <property type="match status" value="1"/>
</dbReference>
<keyword evidence="7" id="KW-0963">Cytoplasm</keyword>
<dbReference type="Pfam" id="PF00883">
    <property type="entry name" value="Peptidase_M17"/>
    <property type="match status" value="1"/>
</dbReference>
<comment type="similarity">
    <text evidence="3 7">Belongs to the peptidase M17 family.</text>
</comment>
<keyword evidence="7" id="KW-0464">Manganese</keyword>
<keyword evidence="5 7" id="KW-0645">Protease</keyword>
<comment type="subcellular location">
    <subcellularLocation>
        <location evidence="7">Cytoplasm</location>
    </subcellularLocation>
</comment>
<dbReference type="CDD" id="cd00433">
    <property type="entry name" value="Peptidase_M17"/>
    <property type="match status" value="1"/>
</dbReference>
<protein>
    <recommendedName>
        <fullName evidence="7">Probable cytosol aminopeptidase</fullName>
        <ecNumber evidence="7">3.4.11.1</ecNumber>
    </recommendedName>
    <alternativeName>
        <fullName evidence="7">Leucine aminopeptidase</fullName>
        <shortName evidence="7">LAP</shortName>
        <ecNumber evidence="7">3.4.11.10</ecNumber>
    </alternativeName>
    <alternativeName>
        <fullName evidence="7">Leucyl aminopeptidase</fullName>
    </alternativeName>
</protein>
<dbReference type="eggNOG" id="COG0260">
    <property type="taxonomic scope" value="Bacteria"/>
</dbReference>
<dbReference type="Pfam" id="PF02789">
    <property type="entry name" value="Peptidase_M17_N"/>
    <property type="match status" value="1"/>
</dbReference>
<accession>A0A0T5XAH7</accession>
<dbReference type="EC" id="3.4.11.1" evidence="7"/>
<dbReference type="EC" id="3.4.11.10" evidence="7"/>
<feature type="binding site" evidence="7">
    <location>
        <position position="336"/>
    </location>
    <ligand>
        <name>Mn(2+)</name>
        <dbReference type="ChEBI" id="CHEBI:29035"/>
        <label>1</label>
    </ligand>
</feature>
<comment type="caution">
    <text evidence="9">The sequence shown here is derived from an EMBL/GenBank/DDBJ whole genome shotgun (WGS) entry which is preliminary data.</text>
</comment>
<dbReference type="EMBL" id="ACJX03000001">
    <property type="protein sequence ID" value="KRT35328.1"/>
    <property type="molecule type" value="Genomic_DNA"/>
</dbReference>
<dbReference type="InterPro" id="IPR011356">
    <property type="entry name" value="Leucine_aapep/pepB"/>
</dbReference>
<dbReference type="PRINTS" id="PR00481">
    <property type="entry name" value="LAMNOPPTDASE"/>
</dbReference>
<evidence type="ECO:0000256" key="4">
    <source>
        <dbReference type="ARBA" id="ARBA00022438"/>
    </source>
</evidence>
<keyword evidence="7" id="KW-0479">Metal-binding</keyword>
<dbReference type="InterPro" id="IPR043472">
    <property type="entry name" value="Macro_dom-like"/>
</dbReference>
<feature type="binding site" evidence="7">
    <location>
        <position position="277"/>
    </location>
    <ligand>
        <name>Mn(2+)</name>
        <dbReference type="ChEBI" id="CHEBI:29035"/>
        <label>2</label>
    </ligand>
</feature>
<keyword evidence="10" id="KW-1185">Reference proteome</keyword>
<dbReference type="InterPro" id="IPR023042">
    <property type="entry name" value="Peptidase_M17_leu_NH2_pept"/>
</dbReference>
<feature type="binding site" evidence="7">
    <location>
        <position position="338"/>
    </location>
    <ligand>
        <name>Mn(2+)</name>
        <dbReference type="ChEBI" id="CHEBI:29035"/>
        <label>1</label>
    </ligand>
</feature>
<dbReference type="Gene3D" id="3.40.220.10">
    <property type="entry name" value="Leucine Aminopeptidase, subunit E, domain 1"/>
    <property type="match status" value="1"/>
</dbReference>
<keyword evidence="6 7" id="KW-0378">Hydrolase</keyword>
<dbReference type="PANTHER" id="PTHR11963:SF23">
    <property type="entry name" value="CYTOSOL AMINOPEPTIDASE"/>
    <property type="match status" value="1"/>
</dbReference>
<feature type="binding site" evidence="7">
    <location>
        <position position="259"/>
    </location>
    <ligand>
        <name>Mn(2+)</name>
        <dbReference type="ChEBI" id="CHEBI:29035"/>
        <label>2</label>
    </ligand>
</feature>
<reference evidence="10" key="1">
    <citation type="submission" date="2012-09" db="EMBL/GenBank/DDBJ databases">
        <authorList>
            <person name="Weinstock G."/>
            <person name="Sodergren E."/>
            <person name="Clifton S."/>
            <person name="Fulton L."/>
            <person name="Fulton B."/>
            <person name="Courtney L."/>
            <person name="Fronick C."/>
            <person name="Harrison M."/>
            <person name="Strong C."/>
            <person name="Farmer C."/>
            <person name="Delehaunty K."/>
            <person name="Markovic C."/>
            <person name="Hall O."/>
            <person name="Minx P."/>
            <person name="Tomlinson C."/>
            <person name="Mitreva M."/>
            <person name="Nelson J."/>
            <person name="Hou S."/>
            <person name="Wollam A."/>
            <person name="Pepin K.H."/>
            <person name="Johnson M."/>
            <person name="Bhonagiri V."/>
            <person name="Nash W.E."/>
            <person name="Suruliraj S."/>
            <person name="Warren W."/>
            <person name="Chinwalla A."/>
            <person name="Mardis E.R."/>
            <person name="Wilson R.K."/>
        </authorList>
    </citation>
    <scope>NUCLEOTIDE SEQUENCE [LARGE SCALE GENOMIC DNA]</scope>
    <source>
        <strain evidence="10">OS1</strain>
    </source>
</reference>
<name>A0A0T5XAH7_9BACT</name>
<evidence type="ECO:0000256" key="3">
    <source>
        <dbReference type="ARBA" id="ARBA00009528"/>
    </source>
</evidence>
<dbReference type="Proteomes" id="UP000005273">
    <property type="component" value="Unassembled WGS sequence"/>
</dbReference>
<dbReference type="GO" id="GO:0070006">
    <property type="term" value="F:metalloaminopeptidase activity"/>
    <property type="evidence" value="ECO:0007669"/>
    <property type="project" value="InterPro"/>
</dbReference>
<dbReference type="AlphaFoldDB" id="A0A0T5XAH7"/>
<feature type="active site" evidence="7">
    <location>
        <position position="340"/>
    </location>
</feature>
<feature type="active site" evidence="7">
    <location>
        <position position="266"/>
    </location>
</feature>
<dbReference type="NCBIfam" id="NF002073">
    <property type="entry name" value="PRK00913.1-2"/>
    <property type="match status" value="1"/>
</dbReference>
<dbReference type="RefSeq" id="WP_009202036.1">
    <property type="nucleotide sequence ID" value="NZ_ACJX03000001.1"/>
</dbReference>
<comment type="catalytic activity">
    <reaction evidence="1 7">
        <text>Release of an N-terminal amino acid, Xaa-|-Yaa-, in which Xaa is preferably Leu, but may be other amino acids including Pro although not Arg or Lys, and Yaa may be Pro. Amino acid amides and methyl esters are also readily hydrolyzed, but rates on arylamides are exceedingly low.</text>
        <dbReference type="EC" id="3.4.11.1"/>
    </reaction>
</comment>
<feature type="binding site" evidence="7">
    <location>
        <position position="259"/>
    </location>
    <ligand>
        <name>Mn(2+)</name>
        <dbReference type="ChEBI" id="CHEBI:29035"/>
        <label>1</label>
    </ligand>
</feature>
<evidence type="ECO:0000313" key="9">
    <source>
        <dbReference type="EMBL" id="KRT35328.1"/>
    </source>
</evidence>
<dbReference type="SUPFAM" id="SSF52949">
    <property type="entry name" value="Macro domain-like"/>
    <property type="match status" value="1"/>
</dbReference>
<organism evidence="9 10">
    <name type="scientific">Acetomicrobium hydrogeniformans ATCC BAA-1850</name>
    <dbReference type="NCBI Taxonomy" id="592015"/>
    <lineage>
        <taxon>Bacteria</taxon>
        <taxon>Thermotogati</taxon>
        <taxon>Synergistota</taxon>
        <taxon>Synergistia</taxon>
        <taxon>Synergistales</taxon>
        <taxon>Acetomicrobiaceae</taxon>
        <taxon>Acetomicrobium</taxon>
    </lineage>
</organism>
<comment type="cofactor">
    <cofactor evidence="7">
        <name>Mn(2+)</name>
        <dbReference type="ChEBI" id="CHEBI:29035"/>
    </cofactor>
    <text evidence="7">Binds 2 manganese ions per subunit.</text>
</comment>
<dbReference type="STRING" id="592015.HMPREF1705_04601"/>
<dbReference type="InterPro" id="IPR000819">
    <property type="entry name" value="Peptidase_M17_C"/>
</dbReference>
<sequence length="487" mass="53134">MLKVYKSSARPSEVSSQALGIFVFEGKIEESLKELEGLGKRVKKQAEHEHFTGKKESMLKVTFPEGPIPRVFLVGLGQESKARIDDYRVAAAIITKAALESHAGELYLYSPKINPPISQALAEGALLGAYRFDRYKTDGRKEEGKRGIDDLYIINGDDDDIERGVLFACGQNYARDLANEPPNLVNPATLAKAAVDLAEDMGLECEIYDEVELERMGMNALLAVGRGSANPPRLIHLTYKPSSRPLKKIALVGKGLTFDSGGLDIKTSENMRTMKGDKTGACVVLGAMRSLVKLDLPMEVHALIGAVENMPSGSSYKPDDIIKTYTGKTIEIDNTDAEGRVTMADVLGFASKLNPSCMVDIATLTGGCAVALGPYRAGIFANDQALCNALLDASSFTGEMLWQLPMDDERLRKRLDSPFADVANSAGRYGSAITAAMFLREFVPEDIPWAHIDIAGVSYYKEPFGYYSSGISGFGTRTILQWLYRLQ</sequence>
<dbReference type="SUPFAM" id="SSF53187">
    <property type="entry name" value="Zn-dependent exopeptidases"/>
    <property type="match status" value="1"/>
</dbReference>
<comment type="function">
    <text evidence="7">Presumably involved in the processing and regular turnover of intracellular proteins. Catalyzes the removal of unsubstituted N-terminal amino acids from various peptides.</text>
</comment>
<evidence type="ECO:0000259" key="8">
    <source>
        <dbReference type="PROSITE" id="PS00631"/>
    </source>
</evidence>
<evidence type="ECO:0000256" key="1">
    <source>
        <dbReference type="ARBA" id="ARBA00000135"/>
    </source>
</evidence>
<evidence type="ECO:0000256" key="5">
    <source>
        <dbReference type="ARBA" id="ARBA00022670"/>
    </source>
</evidence>
<evidence type="ECO:0000256" key="7">
    <source>
        <dbReference type="HAMAP-Rule" id="MF_00181"/>
    </source>
</evidence>
<feature type="domain" description="Cytosol aminopeptidase" evidence="8">
    <location>
        <begin position="334"/>
        <end position="341"/>
    </location>
</feature>
<evidence type="ECO:0000313" key="10">
    <source>
        <dbReference type="Proteomes" id="UP000005273"/>
    </source>
</evidence>
<comment type="catalytic activity">
    <reaction evidence="2 7">
        <text>Release of an N-terminal amino acid, preferentially leucine, but not glutamic or aspartic acids.</text>
        <dbReference type="EC" id="3.4.11.10"/>
    </reaction>
</comment>
<evidence type="ECO:0000256" key="2">
    <source>
        <dbReference type="ARBA" id="ARBA00000967"/>
    </source>
</evidence>
<keyword evidence="4 7" id="KW-0031">Aminopeptidase</keyword>
<dbReference type="GO" id="GO:0030145">
    <property type="term" value="F:manganese ion binding"/>
    <property type="evidence" value="ECO:0007669"/>
    <property type="project" value="UniProtKB-UniRule"/>
</dbReference>
<feature type="binding site" evidence="7">
    <location>
        <position position="254"/>
    </location>
    <ligand>
        <name>Mn(2+)</name>
        <dbReference type="ChEBI" id="CHEBI:29035"/>
        <label>2</label>
    </ligand>
</feature>
<evidence type="ECO:0000256" key="6">
    <source>
        <dbReference type="ARBA" id="ARBA00022801"/>
    </source>
</evidence>
<feature type="binding site" evidence="7">
    <location>
        <position position="338"/>
    </location>
    <ligand>
        <name>Mn(2+)</name>
        <dbReference type="ChEBI" id="CHEBI:29035"/>
        <label>2</label>
    </ligand>
</feature>
<dbReference type="GO" id="GO:0006508">
    <property type="term" value="P:proteolysis"/>
    <property type="evidence" value="ECO:0007669"/>
    <property type="project" value="UniProtKB-KW"/>
</dbReference>
<dbReference type="Gene3D" id="3.40.630.10">
    <property type="entry name" value="Zn peptidases"/>
    <property type="match status" value="1"/>
</dbReference>
<dbReference type="PROSITE" id="PS00631">
    <property type="entry name" value="CYTOSOL_AP"/>
    <property type="match status" value="1"/>
</dbReference>